<dbReference type="EMBL" id="CAXITT010000173">
    <property type="protein sequence ID" value="CAL1534483.1"/>
    <property type="molecule type" value="Genomic_DNA"/>
</dbReference>
<accession>A0AAV2HKH2</accession>
<dbReference type="Proteomes" id="UP001497497">
    <property type="component" value="Unassembled WGS sequence"/>
</dbReference>
<proteinExistence type="predicted"/>
<reference evidence="2 3" key="1">
    <citation type="submission" date="2024-04" db="EMBL/GenBank/DDBJ databases">
        <authorList>
            <consortium name="Genoscope - CEA"/>
            <person name="William W."/>
        </authorList>
    </citation>
    <scope>NUCLEOTIDE SEQUENCE [LARGE SCALE GENOMIC DNA]</scope>
</reference>
<name>A0AAV2HKH2_LYMST</name>
<keyword evidence="1" id="KW-0732">Signal</keyword>
<keyword evidence="3" id="KW-1185">Reference proteome</keyword>
<organism evidence="2 3">
    <name type="scientific">Lymnaea stagnalis</name>
    <name type="common">Great pond snail</name>
    <name type="synonym">Helix stagnalis</name>
    <dbReference type="NCBI Taxonomy" id="6523"/>
    <lineage>
        <taxon>Eukaryota</taxon>
        <taxon>Metazoa</taxon>
        <taxon>Spiralia</taxon>
        <taxon>Lophotrochozoa</taxon>
        <taxon>Mollusca</taxon>
        <taxon>Gastropoda</taxon>
        <taxon>Heterobranchia</taxon>
        <taxon>Euthyneura</taxon>
        <taxon>Panpulmonata</taxon>
        <taxon>Hygrophila</taxon>
        <taxon>Lymnaeoidea</taxon>
        <taxon>Lymnaeidae</taxon>
        <taxon>Lymnaea</taxon>
    </lineage>
</organism>
<protein>
    <submittedName>
        <fullName evidence="2">Uncharacterized protein</fullName>
    </submittedName>
</protein>
<comment type="caution">
    <text evidence="2">The sequence shown here is derived from an EMBL/GenBank/DDBJ whole genome shotgun (WGS) entry which is preliminary data.</text>
</comment>
<evidence type="ECO:0000313" key="2">
    <source>
        <dbReference type="EMBL" id="CAL1534483.1"/>
    </source>
</evidence>
<feature type="signal peptide" evidence="1">
    <location>
        <begin position="1"/>
        <end position="24"/>
    </location>
</feature>
<gene>
    <name evidence="2" type="ORF">GSLYS_00008443001</name>
</gene>
<dbReference type="AlphaFoldDB" id="A0AAV2HKH2"/>
<evidence type="ECO:0000313" key="3">
    <source>
        <dbReference type="Proteomes" id="UP001497497"/>
    </source>
</evidence>
<sequence>MAFTALNLSIFLLLFVSFLSPVHCSNSTDDSSYSCFQDDQCQDRLNASNFYRDNVTYCCDDGDALKISITGPNFRYESSSYDINYRTQKRDESNPADVNPDNGTQFKCTCQVITSDYLNQILKENEKYAQESQNLYNRISKYFEDEWGWKSFWDRFR</sequence>
<evidence type="ECO:0000256" key="1">
    <source>
        <dbReference type="SAM" id="SignalP"/>
    </source>
</evidence>
<feature type="chain" id="PRO_5043752087" evidence="1">
    <location>
        <begin position="25"/>
        <end position="157"/>
    </location>
</feature>